<gene>
    <name evidence="2" type="ORF">N7494_010752</name>
</gene>
<dbReference type="AlphaFoldDB" id="A0AAD6CL82"/>
<feature type="chain" id="PRO_5041911501" evidence="1">
    <location>
        <begin position="19"/>
        <end position="394"/>
    </location>
</feature>
<evidence type="ECO:0000313" key="3">
    <source>
        <dbReference type="Proteomes" id="UP001220324"/>
    </source>
</evidence>
<dbReference type="EMBL" id="JAQIZZ010000008">
    <property type="protein sequence ID" value="KAJ5524102.1"/>
    <property type="molecule type" value="Genomic_DNA"/>
</dbReference>
<accession>A0AAD6CL82</accession>
<organism evidence="2 3">
    <name type="scientific">Penicillium frequentans</name>
    <dbReference type="NCBI Taxonomy" id="3151616"/>
    <lineage>
        <taxon>Eukaryota</taxon>
        <taxon>Fungi</taxon>
        <taxon>Dikarya</taxon>
        <taxon>Ascomycota</taxon>
        <taxon>Pezizomycotina</taxon>
        <taxon>Eurotiomycetes</taxon>
        <taxon>Eurotiomycetidae</taxon>
        <taxon>Eurotiales</taxon>
        <taxon>Aspergillaceae</taxon>
        <taxon>Penicillium</taxon>
    </lineage>
</organism>
<comment type="caution">
    <text evidence="2">The sequence shown here is derived from an EMBL/GenBank/DDBJ whole genome shotgun (WGS) entry which is preliminary data.</text>
</comment>
<reference evidence="2 3" key="1">
    <citation type="journal article" date="2023" name="IMA Fungus">
        <title>Comparative genomic study of the Penicillium genus elucidates a diverse pangenome and 15 lateral gene transfer events.</title>
        <authorList>
            <person name="Petersen C."/>
            <person name="Sorensen T."/>
            <person name="Nielsen M.R."/>
            <person name="Sondergaard T.E."/>
            <person name="Sorensen J.L."/>
            <person name="Fitzpatrick D.A."/>
            <person name="Frisvad J.C."/>
            <person name="Nielsen K.L."/>
        </authorList>
    </citation>
    <scope>NUCLEOTIDE SEQUENCE [LARGE SCALE GENOMIC DNA]</scope>
    <source>
        <strain evidence="2 3">IBT 35679</strain>
    </source>
</reference>
<evidence type="ECO:0000313" key="2">
    <source>
        <dbReference type="EMBL" id="KAJ5524102.1"/>
    </source>
</evidence>
<protein>
    <submittedName>
        <fullName evidence="2">Uncharacterized protein</fullName>
    </submittedName>
</protein>
<keyword evidence="1" id="KW-0732">Signal</keyword>
<keyword evidence="3" id="KW-1185">Reference proteome</keyword>
<name>A0AAD6CL82_9EURO</name>
<proteinExistence type="predicted"/>
<evidence type="ECO:0000256" key="1">
    <source>
        <dbReference type="SAM" id="SignalP"/>
    </source>
</evidence>
<feature type="signal peptide" evidence="1">
    <location>
        <begin position="1"/>
        <end position="18"/>
    </location>
</feature>
<dbReference type="Proteomes" id="UP001220324">
    <property type="component" value="Unassembled WGS sequence"/>
</dbReference>
<sequence>MNKLLICSLLFLVFPVDALYDCLGLGCETCLPAEVYDAPGVGFDLTTSYGTASVHYFNGTVVDVAQIQGDSEYLELMMRFARKPKPSMVAKKSLYDELTPWLTLSDPSSIWGPWLRWFNKMLGRKGHSDIEIISDLLQKLQASAENEISQPLDRVAVTAPDFTSITPAINAALRDLNLRTWVGDSHYYPIRLVEADAIYASNGYGLCKNYHDRWDCIDEFESLPWPHVFTIFYSRHALYTSIINPGGGQALAGFNWDEAQIVDFEVGLDRLLQTSGSDALWARLRSQLSVLPREYQRPINHVLLAGESVTHPHFLATLRVVLSEILPSSVDLQNVLDADPAVSKIVDLTFAAARGAALYARRRQEVQSECKERPICEDIRRRERTRLPLREDLR</sequence>